<dbReference type="InterPro" id="IPR004564">
    <property type="entry name" value="OM_lipoprot_carrier_LolA-like"/>
</dbReference>
<reference evidence="2 3" key="1">
    <citation type="submission" date="2020-08" db="EMBL/GenBank/DDBJ databases">
        <title>Sequencing the genomes of 1000 actinobacteria strains.</title>
        <authorList>
            <person name="Klenk H.-P."/>
        </authorList>
    </citation>
    <scope>NUCLEOTIDE SEQUENCE [LARGE SCALE GENOMIC DNA]</scope>
    <source>
        <strain evidence="2 3">DSM 17294</strain>
    </source>
</reference>
<dbReference type="AlphaFoldDB" id="A0A841DI47"/>
<dbReference type="PANTHER" id="PTHR37507">
    <property type="entry name" value="SPORULATION PROTEIN YDCC"/>
    <property type="match status" value="1"/>
</dbReference>
<keyword evidence="3" id="KW-1185">Reference proteome</keyword>
<gene>
    <name evidence="2" type="ORF">HDA44_002155</name>
</gene>
<dbReference type="InterPro" id="IPR052944">
    <property type="entry name" value="Sporulation_related"/>
</dbReference>
<comment type="caution">
    <text evidence="2">The sequence shown here is derived from an EMBL/GenBank/DDBJ whole genome shotgun (WGS) entry which is preliminary data.</text>
</comment>
<feature type="region of interest" description="Disordered" evidence="1">
    <location>
        <begin position="259"/>
        <end position="298"/>
    </location>
</feature>
<feature type="compositionally biased region" description="Low complexity" evidence="1">
    <location>
        <begin position="278"/>
        <end position="289"/>
    </location>
</feature>
<dbReference type="Proteomes" id="UP000558997">
    <property type="component" value="Unassembled WGS sequence"/>
</dbReference>
<dbReference type="CDD" id="cd16325">
    <property type="entry name" value="LolA"/>
    <property type="match status" value="1"/>
</dbReference>
<evidence type="ECO:0000313" key="3">
    <source>
        <dbReference type="Proteomes" id="UP000558997"/>
    </source>
</evidence>
<sequence>MGVAQRSRRWLVPVAAVAVVAGVGAIGPVMADASPKLPNISAQDLLTKVQSAKVDGLSGTVQSSADLGLPAIPGMAPGTRELTDLLSGQHTARVAFATPDKARVSLLDNQAEQLWTTDGKSAWAYDSSKREATKLTLPAHSASTPQKTRPQQNYNPQAVAKQFLAAIDPSTQVQVSGTEKVAGRDAYKLKLVPKTDKTTVGSVTVAVDSKTWVPLDVTVMPRSGGNPAVELGFTSVSFDVPSASSFTFTPPAGVKVTEQKAPAKSGLPKTELPKQVNPKTTPKLLPRKPGSANADKPTVIGTGWDSVVMIRGAQTADLTGGNGKLGQLGQLLAKAPTVQGPWGSGKIVTSKMVSALITNDGRIFAGLVTPDTLQAAAAKAPR</sequence>
<keyword evidence="2" id="KW-0449">Lipoprotein</keyword>
<organism evidence="2 3">
    <name type="scientific">Kribbella solani</name>
    <dbReference type="NCBI Taxonomy" id="236067"/>
    <lineage>
        <taxon>Bacteria</taxon>
        <taxon>Bacillati</taxon>
        <taxon>Actinomycetota</taxon>
        <taxon>Actinomycetes</taxon>
        <taxon>Propionibacteriales</taxon>
        <taxon>Kribbellaceae</taxon>
        <taxon>Kribbella</taxon>
    </lineage>
</organism>
<protein>
    <submittedName>
        <fullName evidence="2">Outer membrane lipoprotein-sorting protein</fullName>
    </submittedName>
</protein>
<dbReference type="SUPFAM" id="SSF89392">
    <property type="entry name" value="Prokaryotic lipoproteins and lipoprotein localization factors"/>
    <property type="match status" value="1"/>
</dbReference>
<dbReference type="EMBL" id="JACHNF010000001">
    <property type="protein sequence ID" value="MBB5978814.1"/>
    <property type="molecule type" value="Genomic_DNA"/>
</dbReference>
<proteinExistence type="predicted"/>
<dbReference type="InterPro" id="IPR029046">
    <property type="entry name" value="LolA/LolB/LppX"/>
</dbReference>
<name>A0A841DI47_9ACTN</name>
<dbReference type="PANTHER" id="PTHR37507:SF2">
    <property type="entry name" value="SPORULATION PROTEIN YDCC"/>
    <property type="match status" value="1"/>
</dbReference>
<evidence type="ECO:0000313" key="2">
    <source>
        <dbReference type="EMBL" id="MBB5978814.1"/>
    </source>
</evidence>
<dbReference type="Gene3D" id="2.50.20.10">
    <property type="entry name" value="Lipoprotein localisation LolA/LolB/LppX"/>
    <property type="match status" value="1"/>
</dbReference>
<evidence type="ECO:0000256" key="1">
    <source>
        <dbReference type="SAM" id="MobiDB-lite"/>
    </source>
</evidence>
<dbReference type="RefSeq" id="WP_202887299.1">
    <property type="nucleotide sequence ID" value="NZ_BAAAVN010000001.1"/>
</dbReference>
<accession>A0A841DI47</accession>